<feature type="domain" description="Secretion system C-terminal sorting" evidence="3">
    <location>
        <begin position="796"/>
        <end position="862"/>
    </location>
</feature>
<dbReference type="Pfam" id="PF18962">
    <property type="entry name" value="Por_Secre_tail"/>
    <property type="match status" value="1"/>
</dbReference>
<feature type="chain" id="PRO_5001868308" evidence="2">
    <location>
        <begin position="27"/>
        <end position="872"/>
    </location>
</feature>
<protein>
    <submittedName>
        <fullName evidence="5">Uncharacterized protein</fullName>
    </submittedName>
</protein>
<accession>A0A090WJZ0</accession>
<dbReference type="NCBIfam" id="TIGR04183">
    <property type="entry name" value="Por_Secre_tail"/>
    <property type="match status" value="1"/>
</dbReference>
<dbReference type="Pfam" id="PF21959">
    <property type="entry name" value="DUF6923"/>
    <property type="match status" value="1"/>
</dbReference>
<reference evidence="5 6" key="1">
    <citation type="journal article" date="2014" name="Genome Announc.">
        <title>Draft Genome Sequences of Marine Flavobacterium Algibacter lectus Strains SS8 and NR4.</title>
        <authorList>
            <person name="Takatani N."/>
            <person name="Nakanishi M."/>
            <person name="Meirelles P."/>
            <person name="Mino S."/>
            <person name="Suda W."/>
            <person name="Oshima K."/>
            <person name="Hattori M."/>
            <person name="Ohkuma M."/>
            <person name="Hosokawa M."/>
            <person name="Miyashita K."/>
            <person name="Thompson F.L."/>
            <person name="Niwa A."/>
            <person name="Sawabe T."/>
            <person name="Sawabe T."/>
        </authorList>
    </citation>
    <scope>NUCLEOTIDE SEQUENCE [LARGE SCALE GENOMIC DNA]</scope>
    <source>
        <strain evidence="6">JCM19274</strain>
    </source>
</reference>
<dbReference type="SUPFAM" id="SSF63829">
    <property type="entry name" value="Calcium-dependent phosphotriesterase"/>
    <property type="match status" value="1"/>
</dbReference>
<evidence type="ECO:0000313" key="6">
    <source>
        <dbReference type="Proteomes" id="UP000029643"/>
    </source>
</evidence>
<dbReference type="STRING" id="221126.SAMN04489722_102433"/>
<dbReference type="InterPro" id="IPR015943">
    <property type="entry name" value="WD40/YVTN_repeat-like_dom_sf"/>
</dbReference>
<name>A0A090WJZ0_9FLAO</name>
<proteinExistence type="predicted"/>
<dbReference type="InterPro" id="IPR026444">
    <property type="entry name" value="Secre_tail"/>
</dbReference>
<keyword evidence="1 2" id="KW-0732">Signal</keyword>
<dbReference type="Proteomes" id="UP000029643">
    <property type="component" value="Unassembled WGS sequence"/>
</dbReference>
<dbReference type="Gene3D" id="2.130.10.10">
    <property type="entry name" value="YVTN repeat-like/Quinoprotein amine dehydrogenase"/>
    <property type="match status" value="1"/>
</dbReference>
<organism evidence="5 6">
    <name type="scientific">Algibacter lectus</name>
    <dbReference type="NCBI Taxonomy" id="221126"/>
    <lineage>
        <taxon>Bacteria</taxon>
        <taxon>Pseudomonadati</taxon>
        <taxon>Bacteroidota</taxon>
        <taxon>Flavobacteriia</taxon>
        <taxon>Flavobacteriales</taxon>
        <taxon>Flavobacteriaceae</taxon>
        <taxon>Algibacter</taxon>
    </lineage>
</organism>
<comment type="caution">
    <text evidence="5">The sequence shown here is derived from an EMBL/GenBank/DDBJ whole genome shotgun (WGS) entry which is preliminary data.</text>
</comment>
<dbReference type="InterPro" id="IPR054215">
    <property type="entry name" value="DUF6923"/>
</dbReference>
<dbReference type="SUPFAM" id="SSF49785">
    <property type="entry name" value="Galactose-binding domain-like"/>
    <property type="match status" value="1"/>
</dbReference>
<dbReference type="EMBL" id="BBNU01000001">
    <property type="protein sequence ID" value="GAL77395.1"/>
    <property type="molecule type" value="Genomic_DNA"/>
</dbReference>
<evidence type="ECO:0000256" key="2">
    <source>
        <dbReference type="SAM" id="SignalP"/>
    </source>
</evidence>
<evidence type="ECO:0000259" key="3">
    <source>
        <dbReference type="Pfam" id="PF18962"/>
    </source>
</evidence>
<sequence>MTTKLPALKNKIVVLTALLFSLLGSSQNTPFNCDYSAYLFQYNDVYTIDLASGNSFLAAEDVTPGNINAAAYNPADGYIWGYVSTPAQTIVRIGKDFKTTSFNIPEFDTKNKYIGDVNPDGIYFLKGGGSTYYKVDLNPESDNYSKYLSTETLSQNISIHDWAFNAVDGNLYALEKGTNILYRIDPVTSAVQSLGEVPILAGLNYTYGAVYFDADGRFYVSANQTGTIYVIQSVQNLTSESTMDSNLFAFGPSSASNDGARCPTAPVAQEICDNGIDDDGDGLIDCEDPSCSGYTGCPVLQVSSTSSGNDGGLESNNRLSQQISKRNFNRAKSSYKFNQTSAKRLTKSKNYGRSTATKNGSFQLSDLMPLEAINEDSVIESSPTDLIGITNATEVYSVDYIRNNESVASILLLKTEDGVYEHTKYICDRLLGAQLISVSTIEINEQQFIKSLIRTLEGTVEFVLSLSAKSINNNKNFGIESHWNLDKYEDNVGFYNFQIWSNSLDDLLKLGEEVVSLLEVQKPIDSYNNSTPPTVFVRTGHYNNGRLNLQIVNTNRSEGVVFDGGVRSTETHDVEYVSTNIDLSGDYISNIEVDAGSLFDIGFRIGDGIQTPDDLFMSDGPWGGYDDAATSTEVTEYTVATNTEDLNDEDFNIERNITLKANTSEYIAAYRALTPKFNPIDLSSYNSFKFEAKGTGTLIVRLVKESVDNWETQYKSSVNLTNTMSSFILPFAEFESTNGEPLNANDVTSIVFTMLAENGETVSKEMTLEQLRFAKAGTLSVSTISEEDGLATMATPNPMTSKTSIQFTANQAEDVELLVYNQLGSLVNKIAFSTTLGANEIELNRGDLSSGIYFCKIKSSVSLYKTTKLLLE</sequence>
<evidence type="ECO:0000259" key="4">
    <source>
        <dbReference type="Pfam" id="PF21959"/>
    </source>
</evidence>
<evidence type="ECO:0000256" key="1">
    <source>
        <dbReference type="ARBA" id="ARBA00022729"/>
    </source>
</evidence>
<dbReference type="AlphaFoldDB" id="A0A090WJZ0"/>
<dbReference type="RefSeq" id="WP_042494838.1">
    <property type="nucleotide sequence ID" value="NZ_BBNU01000001.1"/>
</dbReference>
<evidence type="ECO:0000313" key="5">
    <source>
        <dbReference type="EMBL" id="GAL77395.1"/>
    </source>
</evidence>
<gene>
    <name evidence="5" type="ORF">JCM19274_5108</name>
</gene>
<dbReference type="InterPro" id="IPR008979">
    <property type="entry name" value="Galactose-bd-like_sf"/>
</dbReference>
<feature type="signal peptide" evidence="2">
    <location>
        <begin position="1"/>
        <end position="26"/>
    </location>
</feature>
<feature type="domain" description="DUF6923" evidence="4">
    <location>
        <begin position="47"/>
        <end position="264"/>
    </location>
</feature>